<sequence length="129" mass="14058">MKIMDNTARKNFDETQVAVPQQAAPKTVVQVSPSSVDVKVPFSFIERAAIAVGSVLVLCFMIALVSARIALGDSQRTLQTVNSQITNVTSNNNDLKQEIGTLNSSDRLQHFAKTHGLTFNEQAVRNVSK</sequence>
<keyword evidence="3 7" id="KW-0812">Transmembrane</keyword>
<dbReference type="EMBL" id="AZGA01000002">
    <property type="protein sequence ID" value="KRM36653.1"/>
    <property type="molecule type" value="Genomic_DNA"/>
</dbReference>
<comment type="function">
    <text evidence="7">Essential cell division protein.</text>
</comment>
<dbReference type="PATRIC" id="fig|1423734.3.peg.2563"/>
<comment type="similarity">
    <text evidence="7">Belongs to the FtsL family.</text>
</comment>
<evidence type="ECO:0000313" key="9">
    <source>
        <dbReference type="EMBL" id="KRM36653.1"/>
    </source>
</evidence>
<keyword evidence="4 7" id="KW-1133">Transmembrane helix</keyword>
<dbReference type="STRING" id="1423734.FC83_GL002527"/>
<keyword evidence="1 7" id="KW-1003">Cell membrane</keyword>
<dbReference type="GO" id="GO:0032153">
    <property type="term" value="C:cell division site"/>
    <property type="evidence" value="ECO:0007669"/>
    <property type="project" value="UniProtKB-UniRule"/>
</dbReference>
<dbReference type="GO" id="GO:0005886">
    <property type="term" value="C:plasma membrane"/>
    <property type="evidence" value="ECO:0007669"/>
    <property type="project" value="UniProtKB-SubCell"/>
</dbReference>
<evidence type="ECO:0000256" key="1">
    <source>
        <dbReference type="ARBA" id="ARBA00022475"/>
    </source>
</evidence>
<accession>A0A0R1Y3T0</accession>
<dbReference type="InterPro" id="IPR011922">
    <property type="entry name" value="Cell_div_FtsL"/>
</dbReference>
<dbReference type="Proteomes" id="UP000051236">
    <property type="component" value="Unassembled WGS sequence"/>
</dbReference>
<evidence type="ECO:0000313" key="10">
    <source>
        <dbReference type="Proteomes" id="UP000051236"/>
    </source>
</evidence>
<comment type="caution">
    <text evidence="9">The sequence shown here is derived from an EMBL/GenBank/DDBJ whole genome shotgun (WGS) entry which is preliminary data.</text>
</comment>
<evidence type="ECO:0000256" key="3">
    <source>
        <dbReference type="ARBA" id="ARBA00022692"/>
    </source>
</evidence>
<dbReference type="HAMAP" id="MF_00910">
    <property type="entry name" value="FtsL"/>
    <property type="match status" value="1"/>
</dbReference>
<dbReference type="GO" id="GO:0043093">
    <property type="term" value="P:FtsZ-dependent cytokinesis"/>
    <property type="evidence" value="ECO:0007669"/>
    <property type="project" value="UniProtKB-UniRule"/>
</dbReference>
<gene>
    <name evidence="7" type="primary">ftsL</name>
    <name evidence="9" type="ORF">FC83_GL002527</name>
</gene>
<proteinExistence type="inferred from homology"/>
<dbReference type="NCBIfam" id="TIGR02209">
    <property type="entry name" value="ftsL_broad"/>
    <property type="match status" value="1"/>
</dbReference>
<evidence type="ECO:0000256" key="7">
    <source>
        <dbReference type="HAMAP-Rule" id="MF_00910"/>
    </source>
</evidence>
<keyword evidence="5 7" id="KW-0472">Membrane</keyword>
<keyword evidence="10" id="KW-1185">Reference proteome</keyword>
<dbReference type="eggNOG" id="COG4839">
    <property type="taxonomic scope" value="Bacteria"/>
</dbReference>
<organism evidence="9 10">
    <name type="scientific">Agrilactobacillus composti DSM 18527 = JCM 14202</name>
    <dbReference type="NCBI Taxonomy" id="1423734"/>
    <lineage>
        <taxon>Bacteria</taxon>
        <taxon>Bacillati</taxon>
        <taxon>Bacillota</taxon>
        <taxon>Bacilli</taxon>
        <taxon>Lactobacillales</taxon>
        <taxon>Lactobacillaceae</taxon>
        <taxon>Agrilactobacillus</taxon>
    </lineage>
</organism>
<evidence type="ECO:0000256" key="4">
    <source>
        <dbReference type="ARBA" id="ARBA00022989"/>
    </source>
</evidence>
<evidence type="ECO:0000256" key="8">
    <source>
        <dbReference type="NCBIfam" id="TIGR02209"/>
    </source>
</evidence>
<comment type="subcellular location">
    <subcellularLocation>
        <location evidence="7">Cell membrane</location>
        <topology evidence="7">Single-pass type II membrane protein</topology>
    </subcellularLocation>
    <text evidence="7">Localizes to the division septum where it forms a ring structure.</text>
</comment>
<reference evidence="9 10" key="1">
    <citation type="journal article" date="2015" name="Genome Announc.">
        <title>Expanding the biotechnology potential of lactobacilli through comparative genomics of 213 strains and associated genera.</title>
        <authorList>
            <person name="Sun Z."/>
            <person name="Harris H.M."/>
            <person name="McCann A."/>
            <person name="Guo C."/>
            <person name="Argimon S."/>
            <person name="Zhang W."/>
            <person name="Yang X."/>
            <person name="Jeffery I.B."/>
            <person name="Cooney J.C."/>
            <person name="Kagawa T.F."/>
            <person name="Liu W."/>
            <person name="Song Y."/>
            <person name="Salvetti E."/>
            <person name="Wrobel A."/>
            <person name="Rasinkangas P."/>
            <person name="Parkhill J."/>
            <person name="Rea M.C."/>
            <person name="O'Sullivan O."/>
            <person name="Ritari J."/>
            <person name="Douillard F.P."/>
            <person name="Paul Ross R."/>
            <person name="Yang R."/>
            <person name="Briner A.E."/>
            <person name="Felis G.E."/>
            <person name="de Vos W.M."/>
            <person name="Barrangou R."/>
            <person name="Klaenhammer T.R."/>
            <person name="Caufield P.W."/>
            <person name="Cui Y."/>
            <person name="Zhang H."/>
            <person name="O'Toole P.W."/>
        </authorList>
    </citation>
    <scope>NUCLEOTIDE SEQUENCE [LARGE SCALE GENOMIC DNA]</scope>
    <source>
        <strain evidence="9 10">DSM 18527</strain>
    </source>
</reference>
<name>A0A0R1Y3T0_9LACO</name>
<protein>
    <recommendedName>
        <fullName evidence="7 8">Cell division protein FtsL</fullName>
    </recommendedName>
</protein>
<evidence type="ECO:0000256" key="2">
    <source>
        <dbReference type="ARBA" id="ARBA00022618"/>
    </source>
</evidence>
<evidence type="ECO:0000256" key="6">
    <source>
        <dbReference type="ARBA" id="ARBA00023306"/>
    </source>
</evidence>
<keyword evidence="2 7" id="KW-0132">Cell division</keyword>
<feature type="transmembrane region" description="Helical" evidence="7">
    <location>
        <begin position="48"/>
        <end position="71"/>
    </location>
</feature>
<evidence type="ECO:0000256" key="5">
    <source>
        <dbReference type="ARBA" id="ARBA00023136"/>
    </source>
</evidence>
<keyword evidence="6 7" id="KW-0131">Cell cycle</keyword>
<dbReference type="AlphaFoldDB" id="A0A0R1Y3T0"/>